<gene>
    <name evidence="4" type="ORF">H8S00_12010</name>
</gene>
<comment type="caution">
    <text evidence="4">The sequence shown here is derived from an EMBL/GenBank/DDBJ whole genome shotgun (WGS) entry which is preliminary data.</text>
</comment>
<keyword evidence="2" id="KW-0472">Membrane</keyword>
<keyword evidence="2" id="KW-1133">Transmembrane helix</keyword>
<feature type="region of interest" description="Disordered" evidence="1">
    <location>
        <begin position="187"/>
        <end position="227"/>
    </location>
</feature>
<evidence type="ECO:0000256" key="1">
    <source>
        <dbReference type="SAM" id="MobiDB-lite"/>
    </source>
</evidence>
<feature type="chain" id="PRO_5045641618" evidence="3">
    <location>
        <begin position="31"/>
        <end position="258"/>
    </location>
</feature>
<feature type="signal peptide" evidence="3">
    <location>
        <begin position="1"/>
        <end position="30"/>
    </location>
</feature>
<name>A0ABR7F762_9FIRM</name>
<dbReference type="Proteomes" id="UP000597877">
    <property type="component" value="Unassembled WGS sequence"/>
</dbReference>
<proteinExistence type="predicted"/>
<sequence length="258" mass="27499">MRKGLISKKIVAYVCAATMMFCGFAGITKATPVAAAETEIQLDDAASGMNKTLHIDKAAKGSKDDLMYAYQGFVTFKDLADKSFKYLKITYTGDITTLRFEFNEKTSNTNQGPFWFDAEQDTHFVTADGSDIPLVGKNTTIVIDLEKSGVDMSKYNNGIHMHANSTTDAAFDVTLKDCVLSSVAPATTGSKTATKPGDSKSKTDEQVTDANGNVTPTQNSTNAPSTGSPMWPIAAGVGGIVVAAAAFVVSRSKKFKEN</sequence>
<protein>
    <submittedName>
        <fullName evidence="4">Uncharacterized protein</fullName>
    </submittedName>
</protein>
<accession>A0ABR7F762</accession>
<keyword evidence="3" id="KW-0732">Signal</keyword>
<dbReference type="RefSeq" id="WP_118589664.1">
    <property type="nucleotide sequence ID" value="NZ_JACOOZ010000009.1"/>
</dbReference>
<reference evidence="4 5" key="1">
    <citation type="submission" date="2020-08" db="EMBL/GenBank/DDBJ databases">
        <title>Genome public.</title>
        <authorList>
            <person name="Liu C."/>
            <person name="Sun Q."/>
        </authorList>
    </citation>
    <scope>NUCLEOTIDE SEQUENCE [LARGE SCALE GENOMIC DNA]</scope>
    <source>
        <strain evidence="4 5">BX4</strain>
    </source>
</reference>
<organism evidence="4 5">
    <name type="scientific">Eubacterium segne</name>
    <dbReference type="NCBI Taxonomy" id="2763045"/>
    <lineage>
        <taxon>Bacteria</taxon>
        <taxon>Bacillati</taxon>
        <taxon>Bacillota</taxon>
        <taxon>Clostridia</taxon>
        <taxon>Eubacteriales</taxon>
        <taxon>Eubacteriaceae</taxon>
        <taxon>Eubacterium</taxon>
    </lineage>
</organism>
<keyword evidence="2" id="KW-0812">Transmembrane</keyword>
<evidence type="ECO:0000256" key="3">
    <source>
        <dbReference type="SAM" id="SignalP"/>
    </source>
</evidence>
<feature type="transmembrane region" description="Helical" evidence="2">
    <location>
        <begin position="230"/>
        <end position="249"/>
    </location>
</feature>
<evidence type="ECO:0000313" key="5">
    <source>
        <dbReference type="Proteomes" id="UP000597877"/>
    </source>
</evidence>
<keyword evidence="5" id="KW-1185">Reference proteome</keyword>
<dbReference type="EMBL" id="JACOOZ010000009">
    <property type="protein sequence ID" value="MBC5668695.1"/>
    <property type="molecule type" value="Genomic_DNA"/>
</dbReference>
<evidence type="ECO:0000313" key="4">
    <source>
        <dbReference type="EMBL" id="MBC5668695.1"/>
    </source>
</evidence>
<evidence type="ECO:0000256" key="2">
    <source>
        <dbReference type="SAM" id="Phobius"/>
    </source>
</evidence>
<feature type="compositionally biased region" description="Polar residues" evidence="1">
    <location>
        <begin position="208"/>
        <end position="227"/>
    </location>
</feature>